<dbReference type="EMBL" id="JARRIG010000007">
    <property type="protein sequence ID" value="MFA4805228.1"/>
    <property type="molecule type" value="Genomic_DNA"/>
</dbReference>
<reference evidence="1 2" key="1">
    <citation type="submission" date="2023-03" db="EMBL/GenBank/DDBJ databases">
        <title>Speciation in Pyrococcus: adaptation to high temperature as a mechanism.</title>
        <authorList>
            <person name="Gu J."/>
        </authorList>
    </citation>
    <scope>NUCLEOTIDE SEQUENCE [LARGE SCALE GENOMIC DNA]</scope>
    <source>
        <strain evidence="1 2">LMOA34</strain>
    </source>
</reference>
<dbReference type="Proteomes" id="UP001571980">
    <property type="component" value="Unassembled WGS sequence"/>
</dbReference>
<dbReference type="RefSeq" id="WP_372824682.1">
    <property type="nucleotide sequence ID" value="NZ_JARRIG010000007.1"/>
</dbReference>
<protein>
    <submittedName>
        <fullName evidence="1">Uncharacterized protein</fullName>
    </submittedName>
</protein>
<comment type="caution">
    <text evidence="1">The sequence shown here is derived from an EMBL/GenBank/DDBJ whole genome shotgun (WGS) entry which is preliminary data.</text>
</comment>
<evidence type="ECO:0000313" key="1">
    <source>
        <dbReference type="EMBL" id="MFA4805228.1"/>
    </source>
</evidence>
<organism evidence="1 2">
    <name type="scientific">Pyrococcus kukulkanii</name>
    <dbReference type="NCBI Taxonomy" id="1609559"/>
    <lineage>
        <taxon>Archaea</taxon>
        <taxon>Methanobacteriati</taxon>
        <taxon>Methanobacteriota</taxon>
        <taxon>Thermococci</taxon>
        <taxon>Thermococcales</taxon>
        <taxon>Thermococcaceae</taxon>
        <taxon>Pyrococcus</taxon>
    </lineage>
</organism>
<sequence>MKDDEIVVKEHESESESDPAYTNCVFKDALGNTIVACTYYTNTGYWGWIYYRRKQQTA</sequence>
<keyword evidence="2" id="KW-1185">Reference proteome</keyword>
<name>A0ABV4T623_9EURY</name>
<gene>
    <name evidence="1" type="ORF">P8X34_10870</name>
</gene>
<evidence type="ECO:0000313" key="2">
    <source>
        <dbReference type="Proteomes" id="UP001571980"/>
    </source>
</evidence>
<proteinExistence type="predicted"/>
<accession>A0ABV4T623</accession>